<evidence type="ECO:0000259" key="1">
    <source>
        <dbReference type="PROSITE" id="PS50254"/>
    </source>
</evidence>
<dbReference type="Gene3D" id="2.60.40.340">
    <property type="entry name" value="Rel homology domain (RHD), DNA-binding domain"/>
    <property type="match status" value="1"/>
</dbReference>
<dbReference type="InterPro" id="IPR011539">
    <property type="entry name" value="RHD_DNA_bind_dom"/>
</dbReference>
<dbReference type="RefSeq" id="XP_018542814.1">
    <property type="nucleotide sequence ID" value="XM_018687298.2"/>
</dbReference>
<dbReference type="GeneID" id="108890431"/>
<organism evidence="2 4">
    <name type="scientific">Lates calcarifer</name>
    <name type="common">Barramundi</name>
    <name type="synonym">Holocentrus calcarifer</name>
    <dbReference type="NCBI Taxonomy" id="8187"/>
    <lineage>
        <taxon>Eukaryota</taxon>
        <taxon>Metazoa</taxon>
        <taxon>Chordata</taxon>
        <taxon>Craniata</taxon>
        <taxon>Vertebrata</taxon>
        <taxon>Euteleostomi</taxon>
        <taxon>Actinopterygii</taxon>
        <taxon>Neopterygii</taxon>
        <taxon>Teleostei</taxon>
        <taxon>Neoteleostei</taxon>
        <taxon>Acanthomorphata</taxon>
        <taxon>Carangaria</taxon>
        <taxon>Carangaria incertae sedis</taxon>
        <taxon>Centropomidae</taxon>
        <taxon>Lates</taxon>
    </lineage>
</organism>
<dbReference type="Pfam" id="PF00554">
    <property type="entry name" value="RHD_DNA_bind"/>
    <property type="match status" value="1"/>
</dbReference>
<protein>
    <submittedName>
        <fullName evidence="3 4">Nuclear factor NF-kappa-B p105 subunit</fullName>
    </submittedName>
</protein>
<feature type="domain" description="RHD" evidence="1">
    <location>
        <begin position="41"/>
        <end position="88"/>
    </location>
</feature>
<name>A0AAJ7PZN8_LATCA</name>
<evidence type="ECO:0000313" key="2">
    <source>
        <dbReference type="Proteomes" id="UP000694890"/>
    </source>
</evidence>
<dbReference type="GO" id="GO:0035525">
    <property type="term" value="C:NF-kappaB p50/p65 complex"/>
    <property type="evidence" value="ECO:0007669"/>
    <property type="project" value="TreeGrafter"/>
</dbReference>
<dbReference type="InterPro" id="IPR000451">
    <property type="entry name" value="NFkB/Dor"/>
</dbReference>
<accession>A0AAJ7PZN8</accession>
<evidence type="ECO:0000313" key="3">
    <source>
        <dbReference type="RefSeq" id="XP_018542814.1"/>
    </source>
</evidence>
<dbReference type="InterPro" id="IPR008967">
    <property type="entry name" value="p53-like_TF_DNA-bd_sf"/>
</dbReference>
<dbReference type="KEGG" id="lcf:108890431"/>
<gene>
    <name evidence="3 4" type="primary">LOC108890431</name>
</gene>
<dbReference type="PANTHER" id="PTHR24169:SF9">
    <property type="entry name" value="NUCLEAR FACTOR NF-KAPPA-B P105 SUBUNIT"/>
    <property type="match status" value="1"/>
</dbReference>
<dbReference type="InterPro" id="IPR037059">
    <property type="entry name" value="RHD_DNA_bind_dom_sf"/>
</dbReference>
<dbReference type="PROSITE" id="PS01204">
    <property type="entry name" value="REL_1"/>
    <property type="match status" value="1"/>
</dbReference>
<dbReference type="RefSeq" id="XP_018542815.1">
    <property type="nucleotide sequence ID" value="XM_018687299.2"/>
</dbReference>
<evidence type="ECO:0000313" key="4">
    <source>
        <dbReference type="RefSeq" id="XP_018542815.1"/>
    </source>
</evidence>
<dbReference type="PANTHER" id="PTHR24169">
    <property type="entry name" value="NUCLEAR FACTOR NF-KAPPA-B PROTEIN"/>
    <property type="match status" value="1"/>
</dbReference>
<sequence>MAGDDHYLHTSNQIFDNIMMDPSWEFPHFPAMSQTASLRTVDGPYLQILEQPKQRGFRFRYGCEGPSHGGLPGASSEKNRKTYPTVKVTLPVCSVLKHYCMYCLCRGVMSLIGSELLLN</sequence>
<dbReference type="PROSITE" id="PS50254">
    <property type="entry name" value="REL_2"/>
    <property type="match status" value="1"/>
</dbReference>
<reference evidence="3 4" key="1">
    <citation type="submission" date="2025-04" db="UniProtKB">
        <authorList>
            <consortium name="RefSeq"/>
        </authorList>
    </citation>
    <scope>IDENTIFICATION</scope>
    <source>
        <tissue evidence="3 4">Brain</tissue>
    </source>
</reference>
<dbReference type="GO" id="GO:0005737">
    <property type="term" value="C:cytoplasm"/>
    <property type="evidence" value="ECO:0007669"/>
    <property type="project" value="InterPro"/>
</dbReference>
<dbReference type="GO" id="GO:0000981">
    <property type="term" value="F:DNA-binding transcription factor activity, RNA polymerase II-specific"/>
    <property type="evidence" value="ECO:0007669"/>
    <property type="project" value="TreeGrafter"/>
</dbReference>
<dbReference type="SUPFAM" id="SSF49417">
    <property type="entry name" value="p53-like transcription factors"/>
    <property type="match status" value="1"/>
</dbReference>
<dbReference type="Proteomes" id="UP000694890">
    <property type="component" value="Unplaced"/>
</dbReference>
<dbReference type="GO" id="GO:0000978">
    <property type="term" value="F:RNA polymerase II cis-regulatory region sequence-specific DNA binding"/>
    <property type="evidence" value="ECO:0007669"/>
    <property type="project" value="TreeGrafter"/>
</dbReference>
<proteinExistence type="predicted"/>
<dbReference type="AlphaFoldDB" id="A0AAJ7PZN8"/>
<dbReference type="InterPro" id="IPR030492">
    <property type="entry name" value="RHD_CS"/>
</dbReference>